<dbReference type="Pfam" id="PF13156">
    <property type="entry name" value="Mrr_cat_2"/>
    <property type="match status" value="1"/>
</dbReference>
<comment type="caution">
    <text evidence="3">The sequence shown here is derived from an EMBL/GenBank/DDBJ whole genome shotgun (WGS) entry which is preliminary data.</text>
</comment>
<dbReference type="SUPFAM" id="SSF52980">
    <property type="entry name" value="Restriction endonuclease-like"/>
    <property type="match status" value="1"/>
</dbReference>
<protein>
    <recommendedName>
        <fullName evidence="2">Mrr-like domain-containing protein</fullName>
    </recommendedName>
</protein>
<name>A0A543Q6L2_ACITH</name>
<dbReference type="RefSeq" id="WP_246865013.1">
    <property type="nucleotide sequence ID" value="NZ_SZUV01000001.1"/>
</dbReference>
<feature type="domain" description="Mrr-like" evidence="2">
    <location>
        <begin position="35"/>
        <end position="106"/>
    </location>
</feature>
<accession>A0A543Q6L2</accession>
<feature type="region of interest" description="Disordered" evidence="1">
    <location>
        <begin position="108"/>
        <end position="145"/>
    </location>
</feature>
<dbReference type="InterPro" id="IPR011335">
    <property type="entry name" value="Restrct_endonuc-II-like"/>
</dbReference>
<evidence type="ECO:0000313" key="3">
    <source>
        <dbReference type="EMBL" id="TQN51964.1"/>
    </source>
</evidence>
<sequence>MPNSFQEWMNELDRFAKDAHHKGMLFERFMVAYLKTDPVYADKLEAVWQYKDWPDRPDHWNADNLGFDLVARTIDGDYWAVQCKFYDAKSRIHKEAITNFTHDFVRKPARKGRNPVPGQGIDSSDKKSINIKEGKELRSMGQQWQ</sequence>
<proteinExistence type="predicted"/>
<organism evidence="3 4">
    <name type="scientific">Acidithiobacillus thiooxidans ATCC 19377</name>
    <dbReference type="NCBI Taxonomy" id="637390"/>
    <lineage>
        <taxon>Bacteria</taxon>
        <taxon>Pseudomonadati</taxon>
        <taxon>Pseudomonadota</taxon>
        <taxon>Acidithiobacillia</taxon>
        <taxon>Acidithiobacillales</taxon>
        <taxon>Acidithiobacillaceae</taxon>
        <taxon>Acidithiobacillus</taxon>
    </lineage>
</organism>
<evidence type="ECO:0000313" key="4">
    <source>
        <dbReference type="Proteomes" id="UP000315403"/>
    </source>
</evidence>
<evidence type="ECO:0000256" key="1">
    <source>
        <dbReference type="SAM" id="MobiDB-lite"/>
    </source>
</evidence>
<dbReference type="InterPro" id="IPR039442">
    <property type="entry name" value="Mrr-like_dom"/>
</dbReference>
<dbReference type="Proteomes" id="UP000315403">
    <property type="component" value="Unassembled WGS sequence"/>
</dbReference>
<gene>
    <name evidence="3" type="ORF">DLNHIDIE_01845</name>
</gene>
<dbReference type="EMBL" id="SZUV01000001">
    <property type="protein sequence ID" value="TQN51964.1"/>
    <property type="molecule type" value="Genomic_DNA"/>
</dbReference>
<reference evidence="3 4" key="1">
    <citation type="submission" date="2019-03" db="EMBL/GenBank/DDBJ databases">
        <title>New insights into Acidothiobacillus thiooxidans sulfur metabolism through coupled gene expression, solution geochemistry, microscopy and spectroscopy analyses.</title>
        <authorList>
            <person name="Camacho D."/>
            <person name="Frazao R."/>
            <person name="Fouillen A."/>
            <person name="Nanci A."/>
            <person name="Lang B.F."/>
            <person name="Apte S.C."/>
            <person name="Baron C."/>
            <person name="Warren L.A."/>
        </authorList>
    </citation>
    <scope>NUCLEOTIDE SEQUENCE [LARGE SCALE GENOMIC DNA]</scope>
    <source>
        <strain evidence="3 4">ATCC 19377</strain>
    </source>
</reference>
<feature type="compositionally biased region" description="Basic and acidic residues" evidence="1">
    <location>
        <begin position="123"/>
        <end position="138"/>
    </location>
</feature>
<evidence type="ECO:0000259" key="2">
    <source>
        <dbReference type="Pfam" id="PF13156"/>
    </source>
</evidence>
<dbReference type="AlphaFoldDB" id="A0A543Q6L2"/>